<feature type="domain" description="UBX" evidence="2">
    <location>
        <begin position="346"/>
        <end position="412"/>
    </location>
</feature>
<dbReference type="OMA" id="VFFRCPM"/>
<dbReference type="Pfam" id="PF09409">
    <property type="entry name" value="PUB"/>
    <property type="match status" value="1"/>
</dbReference>
<proteinExistence type="predicted"/>
<feature type="compositionally biased region" description="Polar residues" evidence="1">
    <location>
        <begin position="31"/>
        <end position="50"/>
    </location>
</feature>
<accession>A0A8B7ZJ48</accession>
<dbReference type="PANTHER" id="PTHR23153">
    <property type="entry name" value="UBX-RELATED"/>
    <property type="match status" value="1"/>
</dbReference>
<dbReference type="GO" id="GO:0005737">
    <property type="term" value="C:cytoplasm"/>
    <property type="evidence" value="ECO:0007669"/>
    <property type="project" value="TreeGrafter"/>
</dbReference>
<dbReference type="InterPro" id="IPR001012">
    <property type="entry name" value="UBX_dom"/>
</dbReference>
<evidence type="ECO:0000313" key="4">
    <source>
        <dbReference type="RefSeq" id="XP_022105559.1"/>
    </source>
</evidence>
<protein>
    <submittedName>
        <fullName evidence="4">UBX domain-containing protein 6-like</fullName>
    </submittedName>
</protein>
<dbReference type="PROSITE" id="PS50033">
    <property type="entry name" value="UBX"/>
    <property type="match status" value="1"/>
</dbReference>
<dbReference type="Gene3D" id="1.20.58.2190">
    <property type="match status" value="1"/>
</dbReference>
<dbReference type="CTD" id="80700"/>
<dbReference type="RefSeq" id="XP_022105559.1">
    <property type="nucleotide sequence ID" value="XM_022249867.1"/>
</dbReference>
<sequence length="412" mass="46842">MKKLQQFVEKKKLDHKFKQAGSGHRLDEQRQMPTVSSSQQQPTRLPPTQSAARAGEAALARIQQDRRGSAASKTRAQKASVRAEVEAEQMAIDRMNKFTVSSQASGRPTTPEQPVFRDDQSPVSVSGIFFRCPLGCDHIMPKASVDEHLQLCILTRLLPENPLEASAKMVHTYNKDKERRQAGIDIMCKYLDNVCSNPGEEKYQKIRLGNRTYQEKVACLEGSQEFLQAVGFFPKMLPHQENEEAFLVLTPEAAAKTEQLHSACELLRTTQPLKATLHRDMKIYRKSSHASQFRLPPDFYRLTPEEVKREQQLRTEEVERNAMLRTKAMREAEAQKNLRQYRYALIRVRFPNGILLQGTFRASENLSAVMEFTRGALINDWQPFVLTDATGRKLTEEDCTLAEAQTGTSSRC</sequence>
<dbReference type="Proteomes" id="UP000694845">
    <property type="component" value="Unplaced"/>
</dbReference>
<dbReference type="InterPro" id="IPR036339">
    <property type="entry name" value="PUB-like_dom_sf"/>
</dbReference>
<evidence type="ECO:0000259" key="2">
    <source>
        <dbReference type="PROSITE" id="PS50033"/>
    </source>
</evidence>
<dbReference type="CDD" id="cd10460">
    <property type="entry name" value="PUB_UBXD1"/>
    <property type="match status" value="1"/>
</dbReference>
<dbReference type="SUPFAM" id="SSF54236">
    <property type="entry name" value="Ubiquitin-like"/>
    <property type="match status" value="1"/>
</dbReference>
<dbReference type="InterPro" id="IPR018997">
    <property type="entry name" value="PUB_domain"/>
</dbReference>
<name>A0A8B7ZJ48_ACAPL</name>
<reference evidence="4" key="1">
    <citation type="submission" date="2025-08" db="UniProtKB">
        <authorList>
            <consortium name="RefSeq"/>
        </authorList>
    </citation>
    <scope>IDENTIFICATION</scope>
</reference>
<evidence type="ECO:0000313" key="3">
    <source>
        <dbReference type="Proteomes" id="UP000694845"/>
    </source>
</evidence>
<dbReference type="KEGG" id="aplc:110987279"/>
<evidence type="ECO:0000256" key="1">
    <source>
        <dbReference type="SAM" id="MobiDB-lite"/>
    </source>
</evidence>
<dbReference type="PANTHER" id="PTHR23153:SF38">
    <property type="entry name" value="UBX DOMAIN-CONTAINING PROTEIN 6"/>
    <property type="match status" value="1"/>
</dbReference>
<dbReference type="InterPro" id="IPR029071">
    <property type="entry name" value="Ubiquitin-like_domsf"/>
</dbReference>
<dbReference type="Gene3D" id="3.10.20.90">
    <property type="entry name" value="Phosphatidylinositol 3-kinase Catalytic Subunit, Chain A, domain 1"/>
    <property type="match status" value="1"/>
</dbReference>
<dbReference type="GeneID" id="110987279"/>
<dbReference type="AlphaFoldDB" id="A0A8B7ZJ48"/>
<organism evidence="3 4">
    <name type="scientific">Acanthaster planci</name>
    <name type="common">Crown-of-thorns starfish</name>
    <dbReference type="NCBI Taxonomy" id="133434"/>
    <lineage>
        <taxon>Eukaryota</taxon>
        <taxon>Metazoa</taxon>
        <taxon>Echinodermata</taxon>
        <taxon>Eleutherozoa</taxon>
        <taxon>Asterozoa</taxon>
        <taxon>Asteroidea</taxon>
        <taxon>Valvatacea</taxon>
        <taxon>Valvatida</taxon>
        <taxon>Acanthasteridae</taxon>
        <taxon>Acanthaster</taxon>
    </lineage>
</organism>
<dbReference type="InterPro" id="IPR042774">
    <property type="entry name" value="UBXN6_PUB"/>
</dbReference>
<feature type="region of interest" description="Disordered" evidence="1">
    <location>
        <begin position="1"/>
        <end position="82"/>
    </location>
</feature>
<keyword evidence="3" id="KW-1185">Reference proteome</keyword>
<dbReference type="CDD" id="cd16119">
    <property type="entry name" value="UBX_UBXN6"/>
    <property type="match status" value="1"/>
</dbReference>
<dbReference type="Pfam" id="PF00789">
    <property type="entry name" value="UBX"/>
    <property type="match status" value="1"/>
</dbReference>
<feature type="compositionally biased region" description="Low complexity" evidence="1">
    <location>
        <begin position="51"/>
        <end position="60"/>
    </location>
</feature>
<dbReference type="SUPFAM" id="SSF143503">
    <property type="entry name" value="PUG domain-like"/>
    <property type="match status" value="1"/>
</dbReference>
<dbReference type="SMART" id="SM00580">
    <property type="entry name" value="PUG"/>
    <property type="match status" value="1"/>
</dbReference>
<gene>
    <name evidence="4" type="primary">LOC110987279</name>
</gene>
<dbReference type="OrthoDB" id="49605at2759"/>